<feature type="compositionally biased region" description="Basic and acidic residues" evidence="2">
    <location>
        <begin position="7"/>
        <end position="17"/>
    </location>
</feature>
<feature type="region of interest" description="Disordered" evidence="2">
    <location>
        <begin position="96"/>
        <end position="123"/>
    </location>
</feature>
<reference evidence="3 4" key="1">
    <citation type="submission" date="2024-07" db="EMBL/GenBank/DDBJ databases">
        <title>Section-level genome sequencing and comparative genomics of Aspergillus sections Usti and Cavernicolus.</title>
        <authorList>
            <consortium name="Lawrence Berkeley National Laboratory"/>
            <person name="Nybo J.L."/>
            <person name="Vesth T.C."/>
            <person name="Theobald S."/>
            <person name="Frisvad J.C."/>
            <person name="Larsen T.O."/>
            <person name="Kjaerboelling I."/>
            <person name="Rothschild-Mancinelli K."/>
            <person name="Lyhne E.K."/>
            <person name="Kogle M.E."/>
            <person name="Barry K."/>
            <person name="Clum A."/>
            <person name="Na H."/>
            <person name="Ledsgaard L."/>
            <person name="Lin J."/>
            <person name="Lipzen A."/>
            <person name="Kuo A."/>
            <person name="Riley R."/>
            <person name="Mondo S."/>
            <person name="Labutti K."/>
            <person name="Haridas S."/>
            <person name="Pangalinan J."/>
            <person name="Salamov A.A."/>
            <person name="Simmons B.A."/>
            <person name="Magnuson J.K."/>
            <person name="Chen J."/>
            <person name="Drula E."/>
            <person name="Henrissat B."/>
            <person name="Wiebenga A."/>
            <person name="Lubbers R.J."/>
            <person name="Gomes A.C."/>
            <person name="Makela M.R."/>
            <person name="Stajich J."/>
            <person name="Grigoriev I.V."/>
            <person name="Mortensen U.H."/>
            <person name="De Vries R.P."/>
            <person name="Baker S.E."/>
            <person name="Andersen M.R."/>
        </authorList>
    </citation>
    <scope>NUCLEOTIDE SEQUENCE [LARGE SCALE GENOMIC DNA]</scope>
    <source>
        <strain evidence="3 4">CBS 209.92</strain>
    </source>
</reference>
<dbReference type="SUPFAM" id="SSF53335">
    <property type="entry name" value="S-adenosyl-L-methionine-dependent methyltransferases"/>
    <property type="match status" value="1"/>
</dbReference>
<dbReference type="Pfam" id="PF13489">
    <property type="entry name" value="Methyltransf_23"/>
    <property type="match status" value="1"/>
</dbReference>
<evidence type="ECO:0000313" key="3">
    <source>
        <dbReference type="EMBL" id="KAL2794014.1"/>
    </source>
</evidence>
<keyword evidence="1" id="KW-0808">Transferase</keyword>
<evidence type="ECO:0000313" key="4">
    <source>
        <dbReference type="Proteomes" id="UP001610563"/>
    </source>
</evidence>
<dbReference type="GO" id="GO:0008168">
    <property type="term" value="F:methyltransferase activity"/>
    <property type="evidence" value="ECO:0007669"/>
    <property type="project" value="UniProtKB-KW"/>
</dbReference>
<feature type="region of interest" description="Disordered" evidence="2">
    <location>
        <begin position="1"/>
        <end position="20"/>
    </location>
</feature>
<protein>
    <submittedName>
        <fullName evidence="3">S-adenosyl-L-methionine-dependent methyltransferase</fullName>
    </submittedName>
</protein>
<comment type="caution">
    <text evidence="3">The sequence shown here is derived from an EMBL/GenBank/DDBJ whole genome shotgun (WGS) entry which is preliminary data.</text>
</comment>
<proteinExistence type="predicted"/>
<dbReference type="InterPro" id="IPR029063">
    <property type="entry name" value="SAM-dependent_MTases_sf"/>
</dbReference>
<keyword evidence="4" id="KW-1185">Reference proteome</keyword>
<gene>
    <name evidence="3" type="ORF">BJX66DRAFT_216117</name>
</gene>
<accession>A0ABR4G4U6</accession>
<sequence>MSAGNRRFNDEAADWDKNPSVQESSRLAFNALSPLIASLSARKHQATGIETGLHVLEVGCGTGLLTLRVAPLVASIVAIDPAQGMIETLKAKIDSSSSSSTSTCETDNLHADGPRTRSPNSNILPICHLLSDPEDPLLPPEDGDPKSTGRRRKFDLIISHLVMHHVPDLRSFLSTLHGCLAPGGKVALSDFEDFGPEAIKFHPPSKLKGVERHGIQREWMEGIMREVGFEDVRVQVGWSLRKSVEMWEGCRLGDTMEFPFLLCEGARAVV</sequence>
<dbReference type="PANTHER" id="PTHR43861">
    <property type="entry name" value="TRANS-ACONITATE 2-METHYLTRANSFERASE-RELATED"/>
    <property type="match status" value="1"/>
</dbReference>
<dbReference type="CDD" id="cd02440">
    <property type="entry name" value="AdoMet_MTases"/>
    <property type="match status" value="1"/>
</dbReference>
<evidence type="ECO:0000256" key="2">
    <source>
        <dbReference type="SAM" id="MobiDB-lite"/>
    </source>
</evidence>
<dbReference type="PANTHER" id="PTHR43861:SF3">
    <property type="entry name" value="PUTATIVE (AFU_ORTHOLOGUE AFUA_2G14390)-RELATED"/>
    <property type="match status" value="1"/>
</dbReference>
<keyword evidence="3" id="KW-0489">Methyltransferase</keyword>
<organism evidence="3 4">
    <name type="scientific">Aspergillus keveii</name>
    <dbReference type="NCBI Taxonomy" id="714993"/>
    <lineage>
        <taxon>Eukaryota</taxon>
        <taxon>Fungi</taxon>
        <taxon>Dikarya</taxon>
        <taxon>Ascomycota</taxon>
        <taxon>Pezizomycotina</taxon>
        <taxon>Eurotiomycetes</taxon>
        <taxon>Eurotiomycetidae</taxon>
        <taxon>Eurotiales</taxon>
        <taxon>Aspergillaceae</taxon>
        <taxon>Aspergillus</taxon>
        <taxon>Aspergillus subgen. Nidulantes</taxon>
    </lineage>
</organism>
<dbReference type="EMBL" id="JBFTWV010000050">
    <property type="protein sequence ID" value="KAL2794014.1"/>
    <property type="molecule type" value="Genomic_DNA"/>
</dbReference>
<dbReference type="GO" id="GO:0032259">
    <property type="term" value="P:methylation"/>
    <property type="evidence" value="ECO:0007669"/>
    <property type="project" value="UniProtKB-KW"/>
</dbReference>
<dbReference type="Proteomes" id="UP001610563">
    <property type="component" value="Unassembled WGS sequence"/>
</dbReference>
<evidence type="ECO:0000256" key="1">
    <source>
        <dbReference type="ARBA" id="ARBA00022679"/>
    </source>
</evidence>
<dbReference type="Gene3D" id="3.40.50.150">
    <property type="entry name" value="Vaccinia Virus protein VP39"/>
    <property type="match status" value="1"/>
</dbReference>
<name>A0ABR4G4U6_9EURO</name>